<sequence>MSEGSLLAAQVRAARALLGWSQGYLAEGANVSRSTIADLEGDKREPHEASLFVIMNELASAGINFTERGVEFREFPPRQYVPTGIAQKRNK</sequence>
<dbReference type="RefSeq" id="WP_101779748.1">
    <property type="nucleotide sequence ID" value="NZ_NBUC01000067.1"/>
</dbReference>
<dbReference type="Proteomes" id="UP001190825">
    <property type="component" value="Unassembled WGS sequence"/>
</dbReference>
<dbReference type="Gene3D" id="1.10.260.40">
    <property type="entry name" value="lambda repressor-like DNA-binding domains"/>
    <property type="match status" value="1"/>
</dbReference>
<evidence type="ECO:0000259" key="1">
    <source>
        <dbReference type="PROSITE" id="PS50943"/>
    </source>
</evidence>
<name>A0ABX4TMY8_9HYPH</name>
<gene>
    <name evidence="2" type="ORF">BMJ33_13090</name>
</gene>
<proteinExistence type="predicted"/>
<feature type="domain" description="HTH cro/C1-type" evidence="1">
    <location>
        <begin position="11"/>
        <end position="46"/>
    </location>
</feature>
<keyword evidence="3" id="KW-1185">Reference proteome</keyword>
<comment type="caution">
    <text evidence="2">The sequence shown here is derived from an EMBL/GenBank/DDBJ whole genome shotgun (WGS) entry which is preliminary data.</text>
</comment>
<evidence type="ECO:0000313" key="3">
    <source>
        <dbReference type="Proteomes" id="UP001190825"/>
    </source>
</evidence>
<dbReference type="PROSITE" id="PS50943">
    <property type="entry name" value="HTH_CROC1"/>
    <property type="match status" value="1"/>
</dbReference>
<reference evidence="2 3" key="1">
    <citation type="journal article" date="2018" name="FEMS Microbiol. Ecol.">
        <title>Co-invading symbiotic mutualists of Medicago polymorpha retain high ancestral diversity and contain diverse accessory genomes.</title>
        <authorList>
            <person name="Porter S.S."/>
            <person name="Faber-Hammond J.J."/>
            <person name="Friesen M.L."/>
        </authorList>
    </citation>
    <scope>NUCLEOTIDE SEQUENCE [LARGE SCALE GENOMIC DNA]</scope>
    <source>
        <strain evidence="2 3">Str16</strain>
    </source>
</reference>
<dbReference type="EMBL" id="NBUC01000067">
    <property type="protein sequence ID" value="PLU03832.1"/>
    <property type="molecule type" value="Genomic_DNA"/>
</dbReference>
<dbReference type="Pfam" id="PF01381">
    <property type="entry name" value="HTH_3"/>
    <property type="match status" value="1"/>
</dbReference>
<accession>A0ABX4TMY8</accession>
<dbReference type="CDD" id="cd00093">
    <property type="entry name" value="HTH_XRE"/>
    <property type="match status" value="1"/>
</dbReference>
<organism evidence="2 3">
    <name type="scientific">Sinorhizobium medicae</name>
    <dbReference type="NCBI Taxonomy" id="110321"/>
    <lineage>
        <taxon>Bacteria</taxon>
        <taxon>Pseudomonadati</taxon>
        <taxon>Pseudomonadota</taxon>
        <taxon>Alphaproteobacteria</taxon>
        <taxon>Hyphomicrobiales</taxon>
        <taxon>Rhizobiaceae</taxon>
        <taxon>Sinorhizobium/Ensifer group</taxon>
        <taxon>Sinorhizobium</taxon>
    </lineage>
</organism>
<dbReference type="SMART" id="SM00530">
    <property type="entry name" value="HTH_XRE"/>
    <property type="match status" value="1"/>
</dbReference>
<dbReference type="SUPFAM" id="SSF47413">
    <property type="entry name" value="lambda repressor-like DNA-binding domains"/>
    <property type="match status" value="1"/>
</dbReference>
<dbReference type="InterPro" id="IPR010982">
    <property type="entry name" value="Lambda_DNA-bd_dom_sf"/>
</dbReference>
<evidence type="ECO:0000313" key="2">
    <source>
        <dbReference type="EMBL" id="PLU03832.1"/>
    </source>
</evidence>
<protein>
    <recommendedName>
        <fullName evidence="1">HTH cro/C1-type domain-containing protein</fullName>
    </recommendedName>
</protein>
<dbReference type="InterPro" id="IPR001387">
    <property type="entry name" value="Cro/C1-type_HTH"/>
</dbReference>